<dbReference type="RefSeq" id="WP_025281034.1">
    <property type="nucleotide sequence ID" value="NZ_CP007268.1"/>
</dbReference>
<dbReference type="InterPro" id="IPR050535">
    <property type="entry name" value="DNA_Repair-Maintenance_Comp"/>
</dbReference>
<dbReference type="KEGG" id="hhc:M911_05125"/>
<sequence length="422" mass="46983">MNFTFLHAADLHVDSPLKGLDRYEGAPVERLRNATRQALEALVDTALNARVDFLLLAGDIYDRDWQDFHTGLFFREQMVRLERGGVRVFMVQGNHDAQGVISRQLHLPENVTVFSSRTAQTEQLEPLSVAIHGRSFPNRAVDEDWVPEYPAPVAGCFNIGLLHTSLSGRPGHDRYAPTDVAALTAKGYDYWALGHVHHREVVCESPRIVFPGNLQGRHANETGPKGCDLVRVTPAGIQSEFTPLDVVRWHRLTLDVTDIKDIAAFVRRVSKALKEALDGDLERLHAVRVQLTGMSALQDLEARQPGTLEAQVRAAAQDLNGPQVWVEQVRVRLSRPLERGQVAARDDAVGELLRLVDEMMEDPDRAAEFLQQPLAGLLDKIPGEVELPDWVELKDEQQVRDLLLDAESTVLARLGEAGQGES</sequence>
<accession>W8KFX6</accession>
<evidence type="ECO:0000259" key="2">
    <source>
        <dbReference type="Pfam" id="PF00149"/>
    </source>
</evidence>
<dbReference type="GO" id="GO:0016787">
    <property type="term" value="F:hydrolase activity"/>
    <property type="evidence" value="ECO:0007669"/>
    <property type="project" value="UniProtKB-KW"/>
</dbReference>
<proteinExistence type="predicted"/>
<protein>
    <submittedName>
        <fullName evidence="3">Metallophosphoesterase</fullName>
    </submittedName>
</protein>
<dbReference type="Proteomes" id="UP000019442">
    <property type="component" value="Chromosome"/>
</dbReference>
<evidence type="ECO:0000313" key="4">
    <source>
        <dbReference type="Proteomes" id="UP000019442"/>
    </source>
</evidence>
<dbReference type="InterPro" id="IPR041796">
    <property type="entry name" value="Mre11_N"/>
</dbReference>
<dbReference type="HOGENOM" id="CLU_026621_4_0_6"/>
<dbReference type="CDD" id="cd00840">
    <property type="entry name" value="MPP_Mre11_N"/>
    <property type="match status" value="1"/>
</dbReference>
<gene>
    <name evidence="3" type="ORF">M911_05125</name>
</gene>
<evidence type="ECO:0000313" key="3">
    <source>
        <dbReference type="EMBL" id="AHK78654.1"/>
    </source>
</evidence>
<dbReference type="SUPFAM" id="SSF56300">
    <property type="entry name" value="Metallo-dependent phosphatases"/>
    <property type="match status" value="1"/>
</dbReference>
<dbReference type="PIRSF" id="PIRSF033091">
    <property type="entry name" value="Pesterase_YhaO"/>
    <property type="match status" value="1"/>
</dbReference>
<keyword evidence="4" id="KW-1185">Reference proteome</keyword>
<dbReference type="Pfam" id="PF00149">
    <property type="entry name" value="Metallophos"/>
    <property type="match status" value="1"/>
</dbReference>
<feature type="domain" description="Calcineurin-like phosphoesterase" evidence="2">
    <location>
        <begin position="4"/>
        <end position="198"/>
    </location>
</feature>
<dbReference type="PANTHER" id="PTHR30337:SF7">
    <property type="entry name" value="PHOSPHOESTERASE"/>
    <property type="match status" value="1"/>
</dbReference>
<dbReference type="PATRIC" id="fig|1354791.3.peg.1463"/>
<dbReference type="Gene3D" id="3.60.21.10">
    <property type="match status" value="1"/>
</dbReference>
<dbReference type="PANTHER" id="PTHR30337">
    <property type="entry name" value="COMPONENT OF ATP-DEPENDENT DSDNA EXONUCLEASE"/>
    <property type="match status" value="1"/>
</dbReference>
<keyword evidence="1" id="KW-0378">Hydrolase</keyword>
<dbReference type="InterPro" id="IPR014576">
    <property type="entry name" value="Pesterase_YhaO"/>
</dbReference>
<dbReference type="OrthoDB" id="9773856at2"/>
<dbReference type="AlphaFoldDB" id="W8KFX6"/>
<name>W8KFX6_9GAMM</name>
<organism evidence="3 4">
    <name type="scientific">Ectothiorhodospira haloalkaliphila</name>
    <dbReference type="NCBI Taxonomy" id="421628"/>
    <lineage>
        <taxon>Bacteria</taxon>
        <taxon>Pseudomonadati</taxon>
        <taxon>Pseudomonadota</taxon>
        <taxon>Gammaproteobacteria</taxon>
        <taxon>Chromatiales</taxon>
        <taxon>Ectothiorhodospiraceae</taxon>
        <taxon>Ectothiorhodospira</taxon>
    </lineage>
</organism>
<reference evidence="3 4" key="1">
    <citation type="journal article" date="2014" name="J Genomics">
        <title>Draft Genome Sequence of the Extremely Halophilic Phototrophic Purple Sulfur Bacterium Halorhodospira halochloris.</title>
        <authorList>
            <person name="Singh K.S."/>
            <person name="Kirksey J."/>
            <person name="Hoff W.D."/>
            <person name="Deole R."/>
        </authorList>
    </citation>
    <scope>NUCLEOTIDE SEQUENCE [LARGE SCALE GENOMIC DNA]</scope>
    <source>
        <strain evidence="3 4">A</strain>
    </source>
</reference>
<dbReference type="InterPro" id="IPR004843">
    <property type="entry name" value="Calcineurin-like_PHP"/>
</dbReference>
<reference evidence="4" key="2">
    <citation type="submission" date="2014-02" db="EMBL/GenBank/DDBJ databases">
        <title>Draft Genome Sequence of extremely halophilic bacteria Halorhodospira halochloris.</title>
        <authorList>
            <person name="Singh K.S."/>
        </authorList>
    </citation>
    <scope>NUCLEOTIDE SEQUENCE [LARGE SCALE GENOMIC DNA]</scope>
    <source>
        <strain evidence="4">A</strain>
    </source>
</reference>
<dbReference type="EMBL" id="CP007268">
    <property type="protein sequence ID" value="AHK78654.1"/>
    <property type="molecule type" value="Genomic_DNA"/>
</dbReference>
<dbReference type="InterPro" id="IPR029052">
    <property type="entry name" value="Metallo-depent_PP-like"/>
</dbReference>
<evidence type="ECO:0000256" key="1">
    <source>
        <dbReference type="ARBA" id="ARBA00022801"/>
    </source>
</evidence>